<organism evidence="1 2">
    <name type="scientific">Paramecium sonneborni</name>
    <dbReference type="NCBI Taxonomy" id="65129"/>
    <lineage>
        <taxon>Eukaryota</taxon>
        <taxon>Sar</taxon>
        <taxon>Alveolata</taxon>
        <taxon>Ciliophora</taxon>
        <taxon>Intramacronucleata</taxon>
        <taxon>Oligohymenophorea</taxon>
        <taxon>Peniculida</taxon>
        <taxon>Parameciidae</taxon>
        <taxon>Paramecium</taxon>
    </lineage>
</organism>
<protein>
    <submittedName>
        <fullName evidence="1">Uncharacterized protein</fullName>
    </submittedName>
</protein>
<dbReference type="OrthoDB" id="300981at2759"/>
<comment type="caution">
    <text evidence="1">The sequence shown here is derived from an EMBL/GenBank/DDBJ whole genome shotgun (WGS) entry which is preliminary data.</text>
</comment>
<reference evidence="1" key="1">
    <citation type="submission" date="2021-01" db="EMBL/GenBank/DDBJ databases">
        <authorList>
            <consortium name="Genoscope - CEA"/>
            <person name="William W."/>
        </authorList>
    </citation>
    <scope>NUCLEOTIDE SEQUENCE</scope>
</reference>
<gene>
    <name evidence="1" type="ORF">PSON_ATCC_30995.1.T1890043</name>
</gene>
<proteinExistence type="predicted"/>
<accession>A0A8S1RJW4</accession>
<name>A0A8S1RJW4_9CILI</name>
<dbReference type="AlphaFoldDB" id="A0A8S1RJW4"/>
<evidence type="ECO:0000313" key="2">
    <source>
        <dbReference type="Proteomes" id="UP000692954"/>
    </source>
</evidence>
<dbReference type="Proteomes" id="UP000692954">
    <property type="component" value="Unassembled WGS sequence"/>
</dbReference>
<keyword evidence="2" id="KW-1185">Reference proteome</keyword>
<evidence type="ECO:0000313" key="1">
    <source>
        <dbReference type="EMBL" id="CAD8128466.1"/>
    </source>
</evidence>
<sequence length="430" mass="51652">MKNPYRVRLQILGIKVNDEKEYYEISESFENTQKEFSLNHNGQSLGIYMNRLEYYIRNNYMKEGKEVKGKLIFMDKSNVLIIDDNFIKLDGQFFYKNQNSCEILIIRLKIQIFYQEQIKFQNFFGKYKFGEKEFKRKHSVKKMNQPQYPQIDIAILQSHPIVNQEEKHVSLVCYYEDIYNFKKKISDLNKKVYISYYLSQQSKFELGIKIQSKDYSYYISCEGFQIVISFSSLLEKQLRVYNNMQLQQQLIRILKCQIMQVYSISNGYMKIYYQIQLYWIVQQVKQQVQDRLGDSNNQYGCSHSQRKACKELFAYSGLCFYHLADCKCQESILIQDQLSHLWGTDSNEKFLKVNNSIKNQLKDEQIQEIYQKNQMNFLKMAFLKYAAVNQQKKLKIMLSLRFNIQNQKNFKYFNLILIKPKFLKMLSKVI</sequence>
<dbReference type="EMBL" id="CAJJDN010000189">
    <property type="protein sequence ID" value="CAD8128466.1"/>
    <property type="molecule type" value="Genomic_DNA"/>
</dbReference>